<proteinExistence type="inferred from homology"/>
<feature type="domain" description="DJ-1/PfpI" evidence="6">
    <location>
        <begin position="29"/>
        <end position="227"/>
    </location>
</feature>
<dbReference type="GO" id="GO:0016740">
    <property type="term" value="F:transferase activity"/>
    <property type="evidence" value="ECO:0007669"/>
    <property type="project" value="UniProtKB-KW"/>
</dbReference>
<evidence type="ECO:0000256" key="2">
    <source>
        <dbReference type="ARBA" id="ARBA00023016"/>
    </source>
</evidence>
<evidence type="ECO:0000256" key="4">
    <source>
        <dbReference type="ARBA" id="ARBA00038493"/>
    </source>
</evidence>
<evidence type="ECO:0000256" key="5">
    <source>
        <dbReference type="ARBA" id="ARBA00048082"/>
    </source>
</evidence>
<dbReference type="GO" id="GO:0019172">
    <property type="term" value="F:glyoxalase III activity"/>
    <property type="evidence" value="ECO:0007669"/>
    <property type="project" value="UniProtKB-EC"/>
</dbReference>
<dbReference type="OrthoDB" id="543156at2759"/>
<comment type="similarity">
    <text evidence="4">Belongs to the peptidase C56 family. HSP31-like subfamily.</text>
</comment>
<evidence type="ECO:0000259" key="6">
    <source>
        <dbReference type="Pfam" id="PF01965"/>
    </source>
</evidence>
<dbReference type="InterPro" id="IPR002818">
    <property type="entry name" value="DJ-1/PfpI"/>
</dbReference>
<dbReference type="InterPro" id="IPR050325">
    <property type="entry name" value="Prot/Nucl_acid_deglycase"/>
</dbReference>
<keyword evidence="2" id="KW-0346">Stress response</keyword>
<keyword evidence="7" id="KW-0808">Transferase</keyword>
<dbReference type="EC" id="4.2.1.130" evidence="1"/>
<sequence length="232" mass="24928">MSANKNILFVVSSHDQFLNGKPTGYYLPEAAHPYYVLKNAGYNIEVASPKGGKAPLDPSSVEAFKEDSESIKFLNEDEPKQLFANTKKITDVKEADYTTVVYPGGHAPVFDLTTDKDSIALIESFVKAGKPVASVCHGPTVFLNVTDPKTGEPFVKGKKITCFSDDEERQAGLVDSIPFLVETELRKKGADFQLTRQAWGEEVVVDGGLITGGNPASASGMGKALLAALEKA</sequence>
<dbReference type="AlphaFoldDB" id="A0A5C5FTE4"/>
<dbReference type="STRING" id="5288.A0A5C5FTE4"/>
<dbReference type="Proteomes" id="UP000311382">
    <property type="component" value="Unassembled WGS sequence"/>
</dbReference>
<dbReference type="Gene3D" id="3.40.50.880">
    <property type="match status" value="1"/>
</dbReference>
<name>A0A5C5FTE4_9BASI</name>
<keyword evidence="7" id="KW-0315">Glutamine amidotransferase</keyword>
<dbReference type="PANTHER" id="PTHR48094">
    <property type="entry name" value="PROTEIN/NUCLEIC ACID DEGLYCASE DJ-1-RELATED"/>
    <property type="match status" value="1"/>
</dbReference>
<dbReference type="Pfam" id="PF01965">
    <property type="entry name" value="DJ-1_PfpI"/>
    <property type="match status" value="1"/>
</dbReference>
<dbReference type="GO" id="GO:0019243">
    <property type="term" value="P:methylglyoxal catabolic process to D-lactate via S-lactoyl-glutathione"/>
    <property type="evidence" value="ECO:0007669"/>
    <property type="project" value="TreeGrafter"/>
</dbReference>
<evidence type="ECO:0000313" key="7">
    <source>
        <dbReference type="EMBL" id="TNY19579.1"/>
    </source>
</evidence>
<reference evidence="7 8" key="1">
    <citation type="submission" date="2019-03" db="EMBL/GenBank/DDBJ databases">
        <title>Rhodosporidium diobovatum UCD-FST 08-225 genome sequencing, assembly, and annotation.</title>
        <authorList>
            <person name="Fakankun I.U."/>
            <person name="Fristensky B."/>
            <person name="Levin D.B."/>
        </authorList>
    </citation>
    <scope>NUCLEOTIDE SEQUENCE [LARGE SCALE GENOMIC DNA]</scope>
    <source>
        <strain evidence="7 8">UCD-FST 08-225</strain>
    </source>
</reference>
<evidence type="ECO:0000256" key="3">
    <source>
        <dbReference type="ARBA" id="ARBA00023239"/>
    </source>
</evidence>
<evidence type="ECO:0000256" key="1">
    <source>
        <dbReference type="ARBA" id="ARBA00013134"/>
    </source>
</evidence>
<protein>
    <recommendedName>
        <fullName evidence="1">D-lactate dehydratase</fullName>
        <ecNumber evidence="1">4.2.1.130</ecNumber>
    </recommendedName>
</protein>
<organism evidence="7 8">
    <name type="scientific">Rhodotorula diobovata</name>
    <dbReference type="NCBI Taxonomy" id="5288"/>
    <lineage>
        <taxon>Eukaryota</taxon>
        <taxon>Fungi</taxon>
        <taxon>Dikarya</taxon>
        <taxon>Basidiomycota</taxon>
        <taxon>Pucciniomycotina</taxon>
        <taxon>Microbotryomycetes</taxon>
        <taxon>Sporidiobolales</taxon>
        <taxon>Sporidiobolaceae</taxon>
        <taxon>Rhodotorula</taxon>
    </lineage>
</organism>
<keyword evidence="8" id="KW-1185">Reference proteome</keyword>
<dbReference type="GO" id="GO:0005737">
    <property type="term" value="C:cytoplasm"/>
    <property type="evidence" value="ECO:0007669"/>
    <property type="project" value="TreeGrafter"/>
</dbReference>
<keyword evidence="3" id="KW-0456">Lyase</keyword>
<evidence type="ECO:0000313" key="8">
    <source>
        <dbReference type="Proteomes" id="UP000311382"/>
    </source>
</evidence>
<comment type="caution">
    <text evidence="7">The sequence shown here is derived from an EMBL/GenBank/DDBJ whole genome shotgun (WGS) entry which is preliminary data.</text>
</comment>
<dbReference type="InterPro" id="IPR029062">
    <property type="entry name" value="Class_I_gatase-like"/>
</dbReference>
<dbReference type="SUPFAM" id="SSF52317">
    <property type="entry name" value="Class I glutamine amidotransferase-like"/>
    <property type="match status" value="1"/>
</dbReference>
<gene>
    <name evidence="7" type="ORF">DMC30DRAFT_411996</name>
</gene>
<dbReference type="CDD" id="cd03141">
    <property type="entry name" value="GATase1_Hsp31_like"/>
    <property type="match status" value="1"/>
</dbReference>
<dbReference type="EMBL" id="SOZI01000091">
    <property type="protein sequence ID" value="TNY19579.1"/>
    <property type="molecule type" value="Genomic_DNA"/>
</dbReference>
<comment type="catalytic activity">
    <reaction evidence="5">
        <text>methylglyoxal + H2O = (R)-lactate + H(+)</text>
        <dbReference type="Rhea" id="RHEA:27754"/>
        <dbReference type="ChEBI" id="CHEBI:15377"/>
        <dbReference type="ChEBI" id="CHEBI:15378"/>
        <dbReference type="ChEBI" id="CHEBI:16004"/>
        <dbReference type="ChEBI" id="CHEBI:17158"/>
        <dbReference type="EC" id="4.2.1.130"/>
    </reaction>
</comment>
<accession>A0A5C5FTE4</accession>
<dbReference type="PANTHER" id="PTHR48094:SF11">
    <property type="entry name" value="GLUTATHIONE-INDEPENDENT GLYOXALASE HSP31-RELATED"/>
    <property type="match status" value="1"/>
</dbReference>